<keyword evidence="3" id="KW-1185">Reference proteome</keyword>
<dbReference type="EMBL" id="LIAE01006215">
    <property type="protein sequence ID" value="PAV92402.1"/>
    <property type="molecule type" value="Genomic_DNA"/>
</dbReference>
<organism evidence="2 3">
    <name type="scientific">Diploscapter pachys</name>
    <dbReference type="NCBI Taxonomy" id="2018661"/>
    <lineage>
        <taxon>Eukaryota</taxon>
        <taxon>Metazoa</taxon>
        <taxon>Ecdysozoa</taxon>
        <taxon>Nematoda</taxon>
        <taxon>Chromadorea</taxon>
        <taxon>Rhabditida</taxon>
        <taxon>Rhabditina</taxon>
        <taxon>Rhabditomorpha</taxon>
        <taxon>Rhabditoidea</taxon>
        <taxon>Rhabditidae</taxon>
        <taxon>Diploscapter</taxon>
    </lineage>
</organism>
<protein>
    <submittedName>
        <fullName evidence="2">Uncharacterized protein</fullName>
    </submittedName>
</protein>
<dbReference type="Proteomes" id="UP000218231">
    <property type="component" value="Unassembled WGS sequence"/>
</dbReference>
<dbReference type="AlphaFoldDB" id="A0A2A2M1Q3"/>
<gene>
    <name evidence="2" type="ORF">WR25_23398</name>
</gene>
<comment type="caution">
    <text evidence="2">The sequence shown here is derived from an EMBL/GenBank/DDBJ whole genome shotgun (WGS) entry which is preliminary data.</text>
</comment>
<accession>A0A2A2M1Q3</accession>
<sequence>MPIQTYPVLTKTEIVTVRPGWPGRAGVHQSVIASFSCASRTYSDSGRTAWKYRSRCNGSLRGPTMPARSDSLTVPSEGMPMPRSIRP</sequence>
<evidence type="ECO:0000313" key="3">
    <source>
        <dbReference type="Proteomes" id="UP000218231"/>
    </source>
</evidence>
<evidence type="ECO:0000256" key="1">
    <source>
        <dbReference type="SAM" id="MobiDB-lite"/>
    </source>
</evidence>
<feature type="region of interest" description="Disordered" evidence="1">
    <location>
        <begin position="60"/>
        <end position="87"/>
    </location>
</feature>
<evidence type="ECO:0000313" key="2">
    <source>
        <dbReference type="EMBL" id="PAV92402.1"/>
    </source>
</evidence>
<proteinExistence type="predicted"/>
<reference evidence="2 3" key="1">
    <citation type="journal article" date="2017" name="Curr. Biol.">
        <title>Genome architecture and evolution of a unichromosomal asexual nematode.</title>
        <authorList>
            <person name="Fradin H."/>
            <person name="Zegar C."/>
            <person name="Gutwein M."/>
            <person name="Lucas J."/>
            <person name="Kovtun M."/>
            <person name="Corcoran D."/>
            <person name="Baugh L.R."/>
            <person name="Kiontke K."/>
            <person name="Gunsalus K."/>
            <person name="Fitch D.H."/>
            <person name="Piano F."/>
        </authorList>
    </citation>
    <scope>NUCLEOTIDE SEQUENCE [LARGE SCALE GENOMIC DNA]</scope>
    <source>
        <strain evidence="2">PF1309</strain>
    </source>
</reference>
<name>A0A2A2M1Q3_9BILA</name>